<sequence>MAATIANNHDAANAKPLLLMTAFPGEGHTNPLLNVAAHLVRVGYDIVFMAPSIFQQKVEQTGAEYLYIDNPITESVLQAFHDASYLPQGPERLAGQYKAIFLEMQPVRTQNTENALVMLQARDPSRQIMFMEGVFNSSLWAFRHGRPLPKGLNVLPKSIGFGVAPVLVESQDTGPISLGLFPDSTESGRQRNKILYDLVEKGPMKLLADGWRETLKKCGCTNIPNDTMFRSCYTAHDFALQLCSPSLDYTLSDLPPSLEFVGVLPRRPVTSDFQYPSWWPEVEKRHEYNYRHVLFVSQGTLNPVWTDLIIPTLQAFARKPDVLVIATLGARGQHLPQEVTIPPNARVVDYLPYDTILEYSDVFISNAGYGTLTHAVGNGVPVLLAGENEEKLEVTMRAIYAGVGLSLGTQTPTAEQVRKGVEQILQDNSYRKTAMKLKIENDGMNALATIEAKVKDLTH</sequence>
<evidence type="ECO:0000313" key="1">
    <source>
        <dbReference type="EMBL" id="KAL0942081.1"/>
    </source>
</evidence>
<name>A0ACC3ZDA0_COLTU</name>
<dbReference type="Proteomes" id="UP000805649">
    <property type="component" value="Unassembled WGS sequence"/>
</dbReference>
<proteinExistence type="predicted"/>
<dbReference type="EMBL" id="VUJX02000002">
    <property type="protein sequence ID" value="KAL0942081.1"/>
    <property type="molecule type" value="Genomic_DNA"/>
</dbReference>
<comment type="caution">
    <text evidence="1">The sequence shown here is derived from an EMBL/GenBank/DDBJ whole genome shotgun (WGS) entry which is preliminary data.</text>
</comment>
<evidence type="ECO:0000313" key="2">
    <source>
        <dbReference type="Proteomes" id="UP000805649"/>
    </source>
</evidence>
<accession>A0ACC3ZDA0</accession>
<protein>
    <submittedName>
        <fullName evidence="1">Udp-glucuronosyl udp-glucosyltransferase</fullName>
    </submittedName>
</protein>
<reference evidence="1 2" key="1">
    <citation type="journal article" date="2020" name="Phytopathology">
        <title>Genome Sequence Resources of Colletotrichum truncatum, C. plurivorum, C. musicola, and C. sojae: Four Species Pathogenic to Soybean (Glycine max).</title>
        <authorList>
            <person name="Rogerio F."/>
            <person name="Boufleur T.R."/>
            <person name="Ciampi-Guillardi M."/>
            <person name="Sukno S.A."/>
            <person name="Thon M.R."/>
            <person name="Massola Junior N.S."/>
            <person name="Baroncelli R."/>
        </authorList>
    </citation>
    <scope>NUCLEOTIDE SEQUENCE [LARGE SCALE GENOMIC DNA]</scope>
    <source>
        <strain evidence="1 2">CMES1059</strain>
    </source>
</reference>
<gene>
    <name evidence="1" type="ORF">CTRU02_204844</name>
</gene>
<organism evidence="1 2">
    <name type="scientific">Colletotrichum truncatum</name>
    <name type="common">Anthracnose fungus</name>
    <name type="synonym">Colletotrichum capsici</name>
    <dbReference type="NCBI Taxonomy" id="5467"/>
    <lineage>
        <taxon>Eukaryota</taxon>
        <taxon>Fungi</taxon>
        <taxon>Dikarya</taxon>
        <taxon>Ascomycota</taxon>
        <taxon>Pezizomycotina</taxon>
        <taxon>Sordariomycetes</taxon>
        <taxon>Hypocreomycetidae</taxon>
        <taxon>Glomerellales</taxon>
        <taxon>Glomerellaceae</taxon>
        <taxon>Colletotrichum</taxon>
        <taxon>Colletotrichum truncatum species complex</taxon>
    </lineage>
</organism>
<keyword evidence="2" id="KW-1185">Reference proteome</keyword>